<evidence type="ECO:0000256" key="1">
    <source>
        <dbReference type="SAM" id="Phobius"/>
    </source>
</evidence>
<keyword evidence="3" id="KW-1185">Reference proteome</keyword>
<protein>
    <submittedName>
        <fullName evidence="2">Flp family type IVb pilin</fullName>
    </submittedName>
</protein>
<keyword evidence="1" id="KW-0812">Transmembrane</keyword>
<dbReference type="RefSeq" id="WP_320230086.1">
    <property type="nucleotide sequence ID" value="NZ_JAVIJC010000060.1"/>
</dbReference>
<organism evidence="2 3">
    <name type="scientific">Mesorhizobium captivum</name>
    <dbReference type="NCBI Taxonomy" id="3072319"/>
    <lineage>
        <taxon>Bacteria</taxon>
        <taxon>Pseudomonadati</taxon>
        <taxon>Pseudomonadota</taxon>
        <taxon>Alphaproteobacteria</taxon>
        <taxon>Hyphomicrobiales</taxon>
        <taxon>Phyllobacteriaceae</taxon>
        <taxon>Mesorhizobium</taxon>
    </lineage>
</organism>
<sequence>MKKLTTMARQFRDDENGAAMVEYSILVGIIAGAAILAIVAIGLWVTGRFGGLCDTLNGKGGGTCDKAAGTGS</sequence>
<gene>
    <name evidence="2" type="ORF">RFN29_33285</name>
</gene>
<accession>A0ABU4ZAS9</accession>
<keyword evidence="1" id="KW-0472">Membrane</keyword>
<dbReference type="EMBL" id="JAVIJC010000060">
    <property type="protein sequence ID" value="MDX8496397.1"/>
    <property type="molecule type" value="Genomic_DNA"/>
</dbReference>
<evidence type="ECO:0000313" key="3">
    <source>
        <dbReference type="Proteomes" id="UP001271249"/>
    </source>
</evidence>
<reference evidence="2 3" key="1">
    <citation type="submission" date="2023-08" db="EMBL/GenBank/DDBJ databases">
        <title>Implementing the SeqCode for naming new Mesorhizobium species isolated from Vachellia karroo root nodules.</title>
        <authorList>
            <person name="Van Lill M."/>
        </authorList>
    </citation>
    <scope>NUCLEOTIDE SEQUENCE [LARGE SCALE GENOMIC DNA]</scope>
    <source>
        <strain evidence="2 3">VK22B</strain>
    </source>
</reference>
<comment type="caution">
    <text evidence="2">The sequence shown here is derived from an EMBL/GenBank/DDBJ whole genome shotgun (WGS) entry which is preliminary data.</text>
</comment>
<evidence type="ECO:0000313" key="2">
    <source>
        <dbReference type="EMBL" id="MDX8496397.1"/>
    </source>
</evidence>
<keyword evidence="1" id="KW-1133">Transmembrane helix</keyword>
<feature type="transmembrane region" description="Helical" evidence="1">
    <location>
        <begin position="21"/>
        <end position="45"/>
    </location>
</feature>
<name>A0ABU4ZAS9_9HYPH</name>
<dbReference type="Proteomes" id="UP001271249">
    <property type="component" value="Unassembled WGS sequence"/>
</dbReference>
<proteinExistence type="predicted"/>